<evidence type="ECO:0000313" key="5">
    <source>
        <dbReference type="Proteomes" id="UP000586119"/>
    </source>
</evidence>
<dbReference type="PROSITE" id="PS01124">
    <property type="entry name" value="HTH_ARAC_FAMILY_2"/>
    <property type="match status" value="1"/>
</dbReference>
<evidence type="ECO:0000256" key="1">
    <source>
        <dbReference type="ARBA" id="ARBA00023015"/>
    </source>
</evidence>
<dbReference type="PANTHER" id="PTHR47893">
    <property type="entry name" value="REGULATORY PROTEIN PCHR"/>
    <property type="match status" value="1"/>
</dbReference>
<keyword evidence="2" id="KW-0804">Transcription</keyword>
<dbReference type="GO" id="GO:0003700">
    <property type="term" value="F:DNA-binding transcription factor activity"/>
    <property type="evidence" value="ECO:0007669"/>
    <property type="project" value="InterPro"/>
</dbReference>
<dbReference type="SMART" id="SM00342">
    <property type="entry name" value="HTH_ARAC"/>
    <property type="match status" value="1"/>
</dbReference>
<dbReference type="SUPFAM" id="SSF46689">
    <property type="entry name" value="Homeodomain-like"/>
    <property type="match status" value="2"/>
</dbReference>
<proteinExistence type="predicted"/>
<organism evidence="4 5">
    <name type="scientific">Vreelandella salicampi</name>
    <dbReference type="NCBI Taxonomy" id="1449798"/>
    <lineage>
        <taxon>Bacteria</taxon>
        <taxon>Pseudomonadati</taxon>
        <taxon>Pseudomonadota</taxon>
        <taxon>Gammaproteobacteria</taxon>
        <taxon>Oceanospirillales</taxon>
        <taxon>Halomonadaceae</taxon>
        <taxon>Vreelandella</taxon>
    </lineage>
</organism>
<reference evidence="4 5" key="1">
    <citation type="journal article" date="2015" name="Int. J. Syst. Evol. Microbiol.">
        <title>Halomonas salicampi sp. nov., a halotolerant and alkalitolerant bacterium isolated from a saltern soil.</title>
        <authorList>
            <person name="Lee J.C."/>
            <person name="Kim Y.S."/>
            <person name="Yun B.S."/>
            <person name="Whang K.S."/>
        </authorList>
    </citation>
    <scope>NUCLEOTIDE SEQUENCE [LARGE SCALE GENOMIC DNA]</scope>
    <source>
        <strain evidence="4 5">BH103</strain>
    </source>
</reference>
<dbReference type="InterPro" id="IPR009057">
    <property type="entry name" value="Homeodomain-like_sf"/>
</dbReference>
<evidence type="ECO:0000259" key="3">
    <source>
        <dbReference type="PROSITE" id="PS01124"/>
    </source>
</evidence>
<comment type="caution">
    <text evidence="4">The sequence shown here is derived from an EMBL/GenBank/DDBJ whole genome shotgun (WGS) entry which is preliminary data.</text>
</comment>
<dbReference type="Gene3D" id="1.10.10.60">
    <property type="entry name" value="Homeodomain-like"/>
    <property type="match status" value="1"/>
</dbReference>
<evidence type="ECO:0000256" key="2">
    <source>
        <dbReference type="ARBA" id="ARBA00023163"/>
    </source>
</evidence>
<dbReference type="EMBL" id="JACCDF010000008">
    <property type="protein sequence ID" value="NYS61178.1"/>
    <property type="molecule type" value="Genomic_DNA"/>
</dbReference>
<dbReference type="InterPro" id="IPR053142">
    <property type="entry name" value="PchR_regulatory_protein"/>
</dbReference>
<dbReference type="RefSeq" id="WP_179930505.1">
    <property type="nucleotide sequence ID" value="NZ_JACCDF010000008.1"/>
</dbReference>
<dbReference type="InterPro" id="IPR018060">
    <property type="entry name" value="HTH_AraC"/>
</dbReference>
<sequence length="312" mass="34476">MSLTRGTVRQHTPRDLQVYGRRYGLEYRVPALSLQADVPVLRGVVQERVLGPGMQLVASDVEVLHRYESCSRTTSPLSIIVLLEGHAEVNLARETLALTPGMALSVRLDAYHGLQAVQPAGQRLRALTLGLDETRLNQLGERASNEHNSRMRSWHLPPALRESLEQALAVPLASPAQGLLLEGLGLQLLAHGLFPGEPAKGISFSAPGERQRLERVRDTLRHDPAQSYCLEALAELAVMSPASLRRKFRAAFGCSVFDYLRECRLSLACGYLHKGYSVQQAAHFSGYRHASNFATAFRRRFGYSPSSLSRIS</sequence>
<evidence type="ECO:0000313" key="4">
    <source>
        <dbReference type="EMBL" id="NYS61178.1"/>
    </source>
</evidence>
<name>A0A7Z0RV34_9GAMM</name>
<gene>
    <name evidence="4" type="ORF">HZS81_10470</name>
</gene>
<dbReference type="Pfam" id="PF12833">
    <property type="entry name" value="HTH_18"/>
    <property type="match status" value="1"/>
</dbReference>
<keyword evidence="5" id="KW-1185">Reference proteome</keyword>
<dbReference type="AlphaFoldDB" id="A0A7Z0RV34"/>
<dbReference type="PANTHER" id="PTHR47893:SF1">
    <property type="entry name" value="REGULATORY PROTEIN PCHR"/>
    <property type="match status" value="1"/>
</dbReference>
<feature type="domain" description="HTH araC/xylS-type" evidence="3">
    <location>
        <begin position="214"/>
        <end position="311"/>
    </location>
</feature>
<protein>
    <submittedName>
        <fullName evidence="4">Helix-turn-helix transcriptional regulator</fullName>
    </submittedName>
</protein>
<keyword evidence="1" id="KW-0805">Transcription regulation</keyword>
<dbReference type="GO" id="GO:0043565">
    <property type="term" value="F:sequence-specific DNA binding"/>
    <property type="evidence" value="ECO:0007669"/>
    <property type="project" value="InterPro"/>
</dbReference>
<dbReference type="Proteomes" id="UP000586119">
    <property type="component" value="Unassembled WGS sequence"/>
</dbReference>
<accession>A0A7Z0RV34</accession>